<feature type="transmembrane region" description="Helical" evidence="1">
    <location>
        <begin position="12"/>
        <end position="33"/>
    </location>
</feature>
<name>B0C9A8_ACAM1</name>
<dbReference type="STRING" id="329726.AM1_2789"/>
<proteinExistence type="predicted"/>
<dbReference type="InterPro" id="IPR001872">
    <property type="entry name" value="Peptidase_A8"/>
</dbReference>
<keyword evidence="1" id="KW-0812">Transmembrane</keyword>
<feature type="transmembrane region" description="Helical" evidence="1">
    <location>
        <begin position="82"/>
        <end position="102"/>
    </location>
</feature>
<organism evidence="2 3">
    <name type="scientific">Acaryochloris marina (strain MBIC 11017)</name>
    <dbReference type="NCBI Taxonomy" id="329726"/>
    <lineage>
        <taxon>Bacteria</taxon>
        <taxon>Bacillati</taxon>
        <taxon>Cyanobacteriota</taxon>
        <taxon>Cyanophyceae</taxon>
        <taxon>Acaryochloridales</taxon>
        <taxon>Acaryochloridaceae</taxon>
        <taxon>Acaryochloris</taxon>
    </lineage>
</organism>
<feature type="transmembrane region" description="Helical" evidence="1">
    <location>
        <begin position="40"/>
        <end position="62"/>
    </location>
</feature>
<keyword evidence="1" id="KW-1133">Transmembrane helix</keyword>
<evidence type="ECO:0000313" key="2">
    <source>
        <dbReference type="EMBL" id="ABW27789.1"/>
    </source>
</evidence>
<keyword evidence="1" id="KW-0472">Membrane</keyword>
<dbReference type="AlphaFoldDB" id="B0C9A8"/>
<dbReference type="GO" id="GO:0016020">
    <property type="term" value="C:membrane"/>
    <property type="evidence" value="ECO:0007669"/>
    <property type="project" value="InterPro"/>
</dbReference>
<dbReference type="KEGG" id="amr:AM1_2789"/>
<dbReference type="GO" id="GO:0004190">
    <property type="term" value="F:aspartic-type endopeptidase activity"/>
    <property type="evidence" value="ECO:0007669"/>
    <property type="project" value="InterPro"/>
</dbReference>
<evidence type="ECO:0000313" key="3">
    <source>
        <dbReference type="Proteomes" id="UP000000268"/>
    </source>
</evidence>
<dbReference type="Pfam" id="PF01252">
    <property type="entry name" value="Peptidase_A8"/>
    <property type="match status" value="1"/>
</dbReference>
<dbReference type="Proteomes" id="UP000000268">
    <property type="component" value="Chromosome"/>
</dbReference>
<sequence>MNYFKTFEDLFFRLFYVALILSLIIFYIAFSYFNKNISKVFQIGFGLILSGLISNFCELVYFDEVAVYINFQLSSIPIFKLSDLFIFSGLVTSVSSIAWRIIRGKTSK</sequence>
<keyword evidence="3" id="KW-1185">Reference proteome</keyword>
<gene>
    <name evidence="2" type="ordered locus">AM1_2789</name>
</gene>
<dbReference type="EMBL" id="CP000828">
    <property type="protein sequence ID" value="ABW27789.1"/>
    <property type="molecule type" value="Genomic_DNA"/>
</dbReference>
<dbReference type="GO" id="GO:0006508">
    <property type="term" value="P:proteolysis"/>
    <property type="evidence" value="ECO:0007669"/>
    <property type="project" value="InterPro"/>
</dbReference>
<evidence type="ECO:0000256" key="1">
    <source>
        <dbReference type="SAM" id="Phobius"/>
    </source>
</evidence>
<protein>
    <submittedName>
        <fullName evidence="2">Uncharacterized protein</fullName>
    </submittedName>
</protein>
<accession>B0C9A8</accession>
<reference evidence="2 3" key="1">
    <citation type="journal article" date="2008" name="Proc. Natl. Acad. Sci. U.S.A.">
        <title>Niche adaptation and genome expansion in the chlorophyll d-producing cyanobacterium Acaryochloris marina.</title>
        <authorList>
            <person name="Swingley W.D."/>
            <person name="Chen M."/>
            <person name="Cheung P.C."/>
            <person name="Conrad A.L."/>
            <person name="Dejesa L.C."/>
            <person name="Hao J."/>
            <person name="Honchak B.M."/>
            <person name="Karbach L.E."/>
            <person name="Kurdoglu A."/>
            <person name="Lahiri S."/>
            <person name="Mastrian S.D."/>
            <person name="Miyashita H."/>
            <person name="Page L."/>
            <person name="Ramakrishna P."/>
            <person name="Satoh S."/>
            <person name="Sattley W.M."/>
            <person name="Shimada Y."/>
            <person name="Taylor H.L."/>
            <person name="Tomo T."/>
            <person name="Tsuchiya T."/>
            <person name="Wang Z.T."/>
            <person name="Raymond J."/>
            <person name="Mimuro M."/>
            <person name="Blankenship R.E."/>
            <person name="Touchman J.W."/>
        </authorList>
    </citation>
    <scope>NUCLEOTIDE SEQUENCE [LARGE SCALE GENOMIC DNA]</scope>
    <source>
        <strain evidence="3">MBIC 11017</strain>
    </source>
</reference>
<dbReference type="HOGENOM" id="CLU_2191180_0_0_3"/>